<dbReference type="EMBL" id="BK059098">
    <property type="protein sequence ID" value="DAE29757.1"/>
    <property type="molecule type" value="Genomic_DNA"/>
</dbReference>
<proteinExistence type="predicted"/>
<protein>
    <submittedName>
        <fullName evidence="1">Uncharacterized protein</fullName>
    </submittedName>
</protein>
<organism evidence="1">
    <name type="scientific">virus sp. ctyMK1</name>
    <dbReference type="NCBI Taxonomy" id="2828002"/>
    <lineage>
        <taxon>Viruses</taxon>
    </lineage>
</organism>
<evidence type="ECO:0000313" key="1">
    <source>
        <dbReference type="EMBL" id="DAE29757.1"/>
    </source>
</evidence>
<accession>A0A8S5RFA9</accession>
<reference evidence="1" key="1">
    <citation type="journal article" date="2021" name="Proc. Natl. Acad. Sci. U.S.A.">
        <title>A Catalog of Tens of Thousands of Viruses from Human Metagenomes Reveals Hidden Associations with Chronic Diseases.</title>
        <authorList>
            <person name="Tisza M.J."/>
            <person name="Buck C.B."/>
        </authorList>
    </citation>
    <scope>NUCLEOTIDE SEQUENCE</scope>
    <source>
        <strain evidence="1">CtyMK1</strain>
    </source>
</reference>
<sequence>MKDILIEIDRLAEEELERANKIHPMFHSNHEGYGVLQEEITEARDEFVEVSGYDLLRAIMSNDEEDITEEISTIRQDAQYAAAELIQVIAMCDKFIKSQEERNG</sequence>
<name>A0A8S5RFA9_9VIRU</name>